<feature type="transmembrane region" description="Helical" evidence="2">
    <location>
        <begin position="6"/>
        <end position="27"/>
    </location>
</feature>
<comment type="caution">
    <text evidence="3">The sequence shown here is derived from an EMBL/GenBank/DDBJ whole genome shotgun (WGS) entry which is preliminary data.</text>
</comment>
<keyword evidence="2" id="KW-0812">Transmembrane</keyword>
<evidence type="ECO:0000313" key="4">
    <source>
        <dbReference type="Proteomes" id="UP001597399"/>
    </source>
</evidence>
<dbReference type="RefSeq" id="WP_253061639.1">
    <property type="nucleotide sequence ID" value="NZ_JAMXWM010000010.1"/>
</dbReference>
<name>A0ABW5SBR2_9BACL</name>
<evidence type="ECO:0000256" key="2">
    <source>
        <dbReference type="SAM" id="Phobius"/>
    </source>
</evidence>
<keyword evidence="4" id="KW-1185">Reference proteome</keyword>
<proteinExistence type="predicted"/>
<dbReference type="Proteomes" id="UP001597399">
    <property type="component" value="Unassembled WGS sequence"/>
</dbReference>
<evidence type="ECO:0000256" key="1">
    <source>
        <dbReference type="SAM" id="MobiDB-lite"/>
    </source>
</evidence>
<dbReference type="EMBL" id="JBHUMQ010000057">
    <property type="protein sequence ID" value="MFD2695975.1"/>
    <property type="molecule type" value="Genomic_DNA"/>
</dbReference>
<evidence type="ECO:0000313" key="3">
    <source>
        <dbReference type="EMBL" id="MFD2695975.1"/>
    </source>
</evidence>
<organism evidence="3 4">
    <name type="scientific">Sporolactobacillus shoreicorticis</name>
    <dbReference type="NCBI Taxonomy" id="1923877"/>
    <lineage>
        <taxon>Bacteria</taxon>
        <taxon>Bacillati</taxon>
        <taxon>Bacillota</taxon>
        <taxon>Bacilli</taxon>
        <taxon>Bacillales</taxon>
        <taxon>Sporolactobacillaceae</taxon>
        <taxon>Sporolactobacillus</taxon>
    </lineage>
</organism>
<feature type="region of interest" description="Disordered" evidence="1">
    <location>
        <begin position="74"/>
        <end position="104"/>
    </location>
</feature>
<feature type="transmembrane region" description="Helical" evidence="2">
    <location>
        <begin position="39"/>
        <end position="59"/>
    </location>
</feature>
<evidence type="ECO:0008006" key="5">
    <source>
        <dbReference type="Google" id="ProtNLM"/>
    </source>
</evidence>
<feature type="compositionally biased region" description="Low complexity" evidence="1">
    <location>
        <begin position="89"/>
        <end position="103"/>
    </location>
</feature>
<sequence length="361" mass="40758">MSIKYLSYGFIAMGLLFLLIYIVMTISKIIRNKKGGAKVIFSAFIIGTMFLSAGAVLYFNPSLLTKDTVHETRTAKQESNASLTKEKSSSQQKQSDSFDSKGSVRPKVFYPNLKSWGDKGERVYTDADGTKTYVNGAETAVVIPQGIRGMIYDSYGAWVFVPDKDQSNGKGSYTSYKYSISDVDGEISIQVGKHVTFSKDLYFGSTPKSEQRQTFSADDNKAKMSYIDFIYKKFPLQKPKKTTDNPLLIGNWKYEFKDLLENKHTAIEMNFTDDGYVTVDTSLIEDLPSMAKYKLESLGKNAYKLYLYPATVKADSNGGGTSVADEPIKRNFLIYMNSKDSFDVVLFDDQLKRRELKMKRY</sequence>
<protein>
    <recommendedName>
        <fullName evidence="5">DUF4767 domain-containing protein</fullName>
    </recommendedName>
</protein>
<accession>A0ABW5SBR2</accession>
<reference evidence="4" key="1">
    <citation type="journal article" date="2019" name="Int. J. Syst. Evol. Microbiol.">
        <title>The Global Catalogue of Microorganisms (GCM) 10K type strain sequencing project: providing services to taxonomists for standard genome sequencing and annotation.</title>
        <authorList>
            <consortium name="The Broad Institute Genomics Platform"/>
            <consortium name="The Broad Institute Genome Sequencing Center for Infectious Disease"/>
            <person name="Wu L."/>
            <person name="Ma J."/>
        </authorList>
    </citation>
    <scope>NUCLEOTIDE SEQUENCE [LARGE SCALE GENOMIC DNA]</scope>
    <source>
        <strain evidence="4">TISTR 2466</strain>
    </source>
</reference>
<gene>
    <name evidence="3" type="ORF">ACFSUE_20415</name>
</gene>
<keyword evidence="2" id="KW-1133">Transmembrane helix</keyword>
<keyword evidence="2" id="KW-0472">Membrane</keyword>